<name>A0A383V1H6_TETOB</name>
<dbReference type="AlphaFoldDB" id="A0A383V1H6"/>
<reference evidence="1 2" key="1">
    <citation type="submission" date="2016-10" db="EMBL/GenBank/DDBJ databases">
        <authorList>
            <person name="Cai Z."/>
        </authorList>
    </citation>
    <scope>NUCLEOTIDE SEQUENCE [LARGE SCALE GENOMIC DNA]</scope>
</reference>
<proteinExistence type="predicted"/>
<evidence type="ECO:0000313" key="1">
    <source>
        <dbReference type="EMBL" id="SZX59398.1"/>
    </source>
</evidence>
<sequence>MMSAAGAVAAAPSPAAAPGPAAARALAEAPLKASWPPAAAYMSSMLTGQLDGVDWLYFTNICALCRREDQPWALLLDSLHVPFLLGRIVSIMLEAEFQQDPIYKHLIAVVMATANLLSTACREAEQAGSSLLHMGTLMCHQLASSGMFERLPLVMGDIALALSGVSDGHALGHHSATLTLLGMPFLQLFTDLSAVWPGGILGSTAAGPTTAAALQLAVAVVKQSSGRAFHIPSMLRWMSANVILQLTDPAAVAAAGHKTHSLTSAPCFLQAVVTALAVQAQWLLQPAAKGSSGYASSNASNSHSSSSMLGSGSLSSFAGGSSVSVASTGSSKGWLFGRNRLQDNLQDTAPQKDQGRSSRQRLLPSHSLLLECLGLTGAKAEELVDAVYREGARPISQQNSQAYVDMYRGLAQHMRLVTIGPPVQTDAGRMYQLTGQQWELLRLQQLLPVMLVSIAAHAPANFGLVMSAAAAAQEALCWWPLLMKPGQLLDAGAFKKQPVEQLPVQELLQLLVQTVQKVLQQQDSGIAAALAAAAHEANGEAGEYKLPTKAGAIRALAETISTLCYTCIECDGRNGSLLAWQQTALSLADAFDAAAYDAVIASEGLAAAVAAAAAGTPGVFNGPAGALERAVQLQQALDTLLVVLLYAERFFFLDDTSRPPLMAASGLGKPGDDAAELFAMLLSTL</sequence>
<accession>A0A383V1H6</accession>
<keyword evidence="2" id="KW-1185">Reference proteome</keyword>
<protein>
    <submittedName>
        <fullName evidence="1">Uncharacterized protein</fullName>
    </submittedName>
</protein>
<gene>
    <name evidence="1" type="ORF">BQ4739_LOCUS18</name>
</gene>
<evidence type="ECO:0000313" key="2">
    <source>
        <dbReference type="Proteomes" id="UP000256970"/>
    </source>
</evidence>
<dbReference type="Proteomes" id="UP000256970">
    <property type="component" value="Unassembled WGS sequence"/>
</dbReference>
<organism evidence="1 2">
    <name type="scientific">Tetradesmus obliquus</name>
    <name type="common">Green alga</name>
    <name type="synonym">Acutodesmus obliquus</name>
    <dbReference type="NCBI Taxonomy" id="3088"/>
    <lineage>
        <taxon>Eukaryota</taxon>
        <taxon>Viridiplantae</taxon>
        <taxon>Chlorophyta</taxon>
        <taxon>core chlorophytes</taxon>
        <taxon>Chlorophyceae</taxon>
        <taxon>CS clade</taxon>
        <taxon>Sphaeropleales</taxon>
        <taxon>Scenedesmaceae</taxon>
        <taxon>Tetradesmus</taxon>
    </lineage>
</organism>
<dbReference type="EMBL" id="FNXT01000001">
    <property type="protein sequence ID" value="SZX59398.1"/>
    <property type="molecule type" value="Genomic_DNA"/>
</dbReference>